<feature type="compositionally biased region" description="Polar residues" evidence="2">
    <location>
        <begin position="256"/>
        <end position="269"/>
    </location>
</feature>
<evidence type="ECO:0000313" key="4">
    <source>
        <dbReference type="EMBL" id="CAL5229983.1"/>
    </source>
</evidence>
<dbReference type="Pfam" id="PF24926">
    <property type="entry name" value="ACT_ACR9_C"/>
    <property type="match status" value="1"/>
</dbReference>
<dbReference type="PROSITE" id="PS51671">
    <property type="entry name" value="ACT"/>
    <property type="match status" value="1"/>
</dbReference>
<protein>
    <submittedName>
        <fullName evidence="4">G13415 protein</fullName>
    </submittedName>
</protein>
<evidence type="ECO:0000313" key="5">
    <source>
        <dbReference type="Proteomes" id="UP001497392"/>
    </source>
</evidence>
<dbReference type="PANTHER" id="PTHR31096:SF65">
    <property type="entry name" value="ACT DOMAIN-CONTAINING PROTEIN ACR9"/>
    <property type="match status" value="1"/>
</dbReference>
<evidence type="ECO:0000256" key="2">
    <source>
        <dbReference type="SAM" id="MobiDB-lite"/>
    </source>
</evidence>
<sequence length="549" mass="61173">MAQVAQAPAYGGLRQTSFDKPRSSSQDEEEVVSVRAIPGANDERDREVRISCPDATGLGCDIARLLLDFGLRIMDGDVSTDGRWCFMIFKVTLGQAMPPHWSLLRRRLEAICPSTHGDHSMWRYTSRTRDTQHPFLLQVTSYDRRGFLHDLMNTLWEADVVVFKAHITTGPGGKVLDMFWIYDNRCELPENHRVLQITELVRDCLQQRDANCTILPAPPETCDQDATATILQRRACKDATSVLPLRKILSNKRSGKSGSLSSAEVTSASDDFGTPETVQVTIDNCTSSNYSVVSIVCKDRKGLIYDLMRTLKDIHVRVAYAKIKVHGETAETDLFVEEADGQRVKESRMKRAQSTPHAMTLRQASIEPFGSLHGSNGYGALMEEQKLKNREIEAELMERIRAAVLLPVRIDVKDVYDETCTELRVTAALDSGGRGRPRVTYDVTAALANMGLYVFMADVYMEAQCGDEEYAPPQELHRFLVHCRDGGRLETLAQKRAVYEAVRAQLTGTAPGPPSRDPPSLNQSPTKNGGPPTIPKSLVDSLSKWKWSA</sequence>
<accession>A0ABP1GH24</accession>
<dbReference type="Proteomes" id="UP001497392">
    <property type="component" value="Unassembled WGS sequence"/>
</dbReference>
<name>A0ABP1GH24_9CHLO</name>
<organism evidence="4 5">
    <name type="scientific">Coccomyxa viridis</name>
    <dbReference type="NCBI Taxonomy" id="1274662"/>
    <lineage>
        <taxon>Eukaryota</taxon>
        <taxon>Viridiplantae</taxon>
        <taxon>Chlorophyta</taxon>
        <taxon>core chlorophytes</taxon>
        <taxon>Trebouxiophyceae</taxon>
        <taxon>Trebouxiophyceae incertae sedis</taxon>
        <taxon>Coccomyxaceae</taxon>
        <taxon>Coccomyxa</taxon>
    </lineage>
</organism>
<feature type="domain" description="ACT" evidence="3">
    <location>
        <begin position="292"/>
        <end position="366"/>
    </location>
</feature>
<dbReference type="InterPro" id="IPR002912">
    <property type="entry name" value="ACT_dom"/>
</dbReference>
<dbReference type="Pfam" id="PF24931">
    <property type="entry name" value="ACT_ACR9_3rd"/>
    <property type="match status" value="1"/>
</dbReference>
<gene>
    <name evidence="4" type="primary">g13415</name>
    <name evidence="4" type="ORF">VP750_LOCUS11889</name>
</gene>
<dbReference type="InterPro" id="IPR056805">
    <property type="entry name" value="ACT_ACR9/10_C"/>
</dbReference>
<evidence type="ECO:0000259" key="3">
    <source>
        <dbReference type="PROSITE" id="PS51671"/>
    </source>
</evidence>
<evidence type="ECO:0000256" key="1">
    <source>
        <dbReference type="ARBA" id="ARBA00022737"/>
    </source>
</evidence>
<dbReference type="InterPro" id="IPR045865">
    <property type="entry name" value="ACT-like_dom_sf"/>
</dbReference>
<keyword evidence="5" id="KW-1185">Reference proteome</keyword>
<comment type="caution">
    <text evidence="4">The sequence shown here is derived from an EMBL/GenBank/DDBJ whole genome shotgun (WGS) entry which is preliminary data.</text>
</comment>
<feature type="region of interest" description="Disordered" evidence="2">
    <location>
        <begin position="507"/>
        <end position="549"/>
    </location>
</feature>
<proteinExistence type="predicted"/>
<feature type="region of interest" description="Disordered" evidence="2">
    <location>
        <begin position="1"/>
        <end position="30"/>
    </location>
</feature>
<keyword evidence="1" id="KW-0677">Repeat</keyword>
<dbReference type="InterPro" id="IPR056816">
    <property type="entry name" value="ACR2/9/10_N"/>
</dbReference>
<dbReference type="SUPFAM" id="SSF55021">
    <property type="entry name" value="ACT-like"/>
    <property type="match status" value="3"/>
</dbReference>
<dbReference type="InterPro" id="IPR040217">
    <property type="entry name" value="ACR1-12"/>
</dbReference>
<reference evidence="4 5" key="1">
    <citation type="submission" date="2024-06" db="EMBL/GenBank/DDBJ databases">
        <authorList>
            <person name="Kraege A."/>
            <person name="Thomma B."/>
        </authorList>
    </citation>
    <scope>NUCLEOTIDE SEQUENCE [LARGE SCALE GENOMIC DNA]</scope>
</reference>
<dbReference type="Pfam" id="PF24914">
    <property type="entry name" value="ACR10_N"/>
    <property type="match status" value="1"/>
</dbReference>
<dbReference type="PANTHER" id="PTHR31096">
    <property type="entry name" value="ACT DOMAIN-CONTAINING PROTEIN ACR4-RELATED"/>
    <property type="match status" value="1"/>
</dbReference>
<feature type="region of interest" description="Disordered" evidence="2">
    <location>
        <begin position="252"/>
        <end position="273"/>
    </location>
</feature>
<dbReference type="EMBL" id="CAXHTA020000021">
    <property type="protein sequence ID" value="CAL5229983.1"/>
    <property type="molecule type" value="Genomic_DNA"/>
</dbReference>